<dbReference type="OrthoDB" id="9780884at2"/>
<gene>
    <name evidence="2" type="ORF">BKA03_002653</name>
</gene>
<dbReference type="InterPro" id="IPR051158">
    <property type="entry name" value="Metallophosphoesterase_sf"/>
</dbReference>
<evidence type="ECO:0000313" key="3">
    <source>
        <dbReference type="Proteomes" id="UP000547973"/>
    </source>
</evidence>
<dbReference type="Gene3D" id="3.60.21.10">
    <property type="match status" value="1"/>
</dbReference>
<proteinExistence type="predicted"/>
<dbReference type="PANTHER" id="PTHR31302">
    <property type="entry name" value="TRANSMEMBRANE PROTEIN WITH METALLOPHOSPHOESTERASE DOMAIN-RELATED"/>
    <property type="match status" value="1"/>
</dbReference>
<dbReference type="GO" id="GO:0016020">
    <property type="term" value="C:membrane"/>
    <property type="evidence" value="ECO:0007669"/>
    <property type="project" value="GOC"/>
</dbReference>
<dbReference type="Proteomes" id="UP000547973">
    <property type="component" value="Unassembled WGS sequence"/>
</dbReference>
<dbReference type="AlphaFoldDB" id="A0A7Y9ZBW4"/>
<keyword evidence="3" id="KW-1185">Reference proteome</keyword>
<dbReference type="GO" id="GO:0009245">
    <property type="term" value="P:lipid A biosynthetic process"/>
    <property type="evidence" value="ECO:0007669"/>
    <property type="project" value="TreeGrafter"/>
</dbReference>
<organism evidence="2 3">
    <name type="scientific">Demequina lutea</name>
    <dbReference type="NCBI Taxonomy" id="431489"/>
    <lineage>
        <taxon>Bacteria</taxon>
        <taxon>Bacillati</taxon>
        <taxon>Actinomycetota</taxon>
        <taxon>Actinomycetes</taxon>
        <taxon>Micrococcales</taxon>
        <taxon>Demequinaceae</taxon>
        <taxon>Demequina</taxon>
    </lineage>
</organism>
<dbReference type="InterPro" id="IPR029052">
    <property type="entry name" value="Metallo-depent_PP-like"/>
</dbReference>
<feature type="domain" description="Calcineurin-like phosphoesterase" evidence="1">
    <location>
        <begin position="46"/>
        <end position="227"/>
    </location>
</feature>
<dbReference type="EMBL" id="JACBZO010000001">
    <property type="protein sequence ID" value="NYI42534.1"/>
    <property type="molecule type" value="Genomic_DNA"/>
</dbReference>
<reference evidence="2 3" key="1">
    <citation type="submission" date="2020-07" db="EMBL/GenBank/DDBJ databases">
        <title>Sequencing the genomes of 1000 actinobacteria strains.</title>
        <authorList>
            <person name="Klenk H.-P."/>
        </authorList>
    </citation>
    <scope>NUCLEOTIDE SEQUENCE [LARGE SCALE GENOMIC DNA]</scope>
    <source>
        <strain evidence="2 3">DSM 19970</strain>
    </source>
</reference>
<name>A0A7Y9ZBW4_9MICO</name>
<dbReference type="Pfam" id="PF00149">
    <property type="entry name" value="Metallophos"/>
    <property type="match status" value="1"/>
</dbReference>
<evidence type="ECO:0000313" key="2">
    <source>
        <dbReference type="EMBL" id="NYI42534.1"/>
    </source>
</evidence>
<comment type="caution">
    <text evidence="2">The sequence shown here is derived from an EMBL/GenBank/DDBJ whole genome shotgun (WGS) entry which is preliminary data.</text>
</comment>
<keyword evidence="2" id="KW-0378">Hydrolase</keyword>
<dbReference type="PANTHER" id="PTHR31302:SF20">
    <property type="entry name" value="CONSERVED PROTEIN"/>
    <property type="match status" value="1"/>
</dbReference>
<dbReference type="RefSeq" id="WP_062074345.1">
    <property type="nucleotide sequence ID" value="NZ_BBRC01000002.1"/>
</dbReference>
<dbReference type="SUPFAM" id="SSF56300">
    <property type="entry name" value="Metallo-dependent phosphatases"/>
    <property type="match status" value="1"/>
</dbReference>
<dbReference type="GO" id="GO:0008758">
    <property type="term" value="F:UDP-2,3-diacylglucosamine hydrolase activity"/>
    <property type="evidence" value="ECO:0007669"/>
    <property type="project" value="TreeGrafter"/>
</dbReference>
<accession>A0A7Y9ZBW4</accession>
<evidence type="ECO:0000259" key="1">
    <source>
        <dbReference type="Pfam" id="PF00149"/>
    </source>
</evidence>
<sequence>MSRLLGVAVGVAAAGVACVGWGVAEAHAFTTRRVAVPVLEPGATPIRVLHVSDLHFTTSQRDKVAWASSLAKEAPDLVVVTGDNLGHPDAVPTVAEALAPLLGLPGLFVFGSNDYVGPRPVNPFAYFGGPSRIHADRTPLPTEDLRAVFVDAGWKDLNNARAVITVAGVEVTAVGMDDPHIGRDAMPAPDGDRGALHLGVVHAPYARALQALTDDDADIMFAGHTHGGQVCVPGFGALVTNCDLDRRRVKGLSSWPGALGDPESTWLHVSAGAGTSPYAPVRFACRPEATVLTLVAKA</sequence>
<dbReference type="PROSITE" id="PS51257">
    <property type="entry name" value="PROKAR_LIPOPROTEIN"/>
    <property type="match status" value="1"/>
</dbReference>
<dbReference type="InterPro" id="IPR004843">
    <property type="entry name" value="Calcineurin-like_PHP"/>
</dbReference>
<protein>
    <submittedName>
        <fullName evidence="2">Putative MPP superfamily phosphohydrolase</fullName>
    </submittedName>
</protein>